<dbReference type="Pfam" id="PF04244">
    <property type="entry name" value="DPRP"/>
    <property type="match status" value="1"/>
</dbReference>
<accession>A0A9D1RZG2</accession>
<dbReference type="Gene3D" id="1.25.40.80">
    <property type="match status" value="1"/>
</dbReference>
<dbReference type="AlphaFoldDB" id="A0A9D1RZG2"/>
<dbReference type="SUPFAM" id="SSF48173">
    <property type="entry name" value="Cryptochrome/photolyase FAD-binding domain"/>
    <property type="match status" value="1"/>
</dbReference>
<dbReference type="Proteomes" id="UP000824151">
    <property type="component" value="Unassembled WGS sequence"/>
</dbReference>
<dbReference type="Gene3D" id="1.10.10.1710">
    <property type="entry name" value="Deoxyribodipyrimidine photolyase-related"/>
    <property type="match status" value="1"/>
</dbReference>
<reference evidence="2" key="1">
    <citation type="journal article" date="2021" name="PeerJ">
        <title>Extensive microbial diversity within the chicken gut microbiome revealed by metagenomics and culture.</title>
        <authorList>
            <person name="Gilroy R."/>
            <person name="Ravi A."/>
            <person name="Getino M."/>
            <person name="Pursley I."/>
            <person name="Horton D.L."/>
            <person name="Alikhan N.F."/>
            <person name="Baker D."/>
            <person name="Gharbi K."/>
            <person name="Hall N."/>
            <person name="Watson M."/>
            <person name="Adriaenssens E.M."/>
            <person name="Foster-Nyarko E."/>
            <person name="Jarju S."/>
            <person name="Secka A."/>
            <person name="Antonio M."/>
            <person name="Oren A."/>
            <person name="Chaudhuri R.R."/>
            <person name="La Ragione R."/>
            <person name="Hildebrand F."/>
            <person name="Pallen M.J."/>
        </authorList>
    </citation>
    <scope>NUCLEOTIDE SEQUENCE</scope>
    <source>
        <strain evidence="2">ChiHejej3B27-3195</strain>
    </source>
</reference>
<dbReference type="Gene3D" id="3.40.50.620">
    <property type="entry name" value="HUPs"/>
    <property type="match status" value="1"/>
</dbReference>
<dbReference type="PANTHER" id="PTHR38657">
    <property type="entry name" value="SLR1343 PROTEIN"/>
    <property type="match status" value="1"/>
</dbReference>
<dbReference type="InterPro" id="IPR036134">
    <property type="entry name" value="Crypto/Photolyase_FAD-like_sf"/>
</dbReference>
<evidence type="ECO:0000313" key="2">
    <source>
        <dbReference type="EMBL" id="HIW98803.1"/>
    </source>
</evidence>
<proteinExistence type="predicted"/>
<dbReference type="InterPro" id="IPR005101">
    <property type="entry name" value="Cryptochr/Photolyase_FAD-bd"/>
</dbReference>
<dbReference type="InterPro" id="IPR052551">
    <property type="entry name" value="UV-DNA_repair_photolyase"/>
</dbReference>
<comment type="caution">
    <text evidence="2">The sequence shown here is derived from an EMBL/GenBank/DDBJ whole genome shotgun (WGS) entry which is preliminary data.</text>
</comment>
<gene>
    <name evidence="2" type="ORF">H9871_01535</name>
</gene>
<dbReference type="InterPro" id="IPR014729">
    <property type="entry name" value="Rossmann-like_a/b/a_fold"/>
</dbReference>
<dbReference type="Pfam" id="PF03441">
    <property type="entry name" value="FAD_binding_7"/>
    <property type="match status" value="1"/>
</dbReference>
<dbReference type="PANTHER" id="PTHR38657:SF1">
    <property type="entry name" value="SLR1343 PROTEIN"/>
    <property type="match status" value="1"/>
</dbReference>
<evidence type="ECO:0000313" key="3">
    <source>
        <dbReference type="Proteomes" id="UP000824151"/>
    </source>
</evidence>
<sequence>MGTGPQLHLVLPHQLFEDNLRADEGTRFVMIEHDLLFRQYPFHAHKLVLHKASMNRFARRLRGAGYAVDVLPSEDSQTSSEQLTSYIRDTRPARVTCFDVVDDWLGKEISSALKSGGYDLTSADVFESPNFLTTRTQLGEWFGQNTARMQDFYIWQRRRLNVLVDDDGAPQGGKWSYDEANRKKLPRGYRPPSAVQFDGTHSDVERAIRWVADTFPDAPGDPHSFAWPSDADEARAALHDFTAHRLADFGPYEDAISSEHALINHSAVTAWLNIGLLSPAEVLRSVLNAAAEQHTPLASLEGFVRQLIGWREYMRATYHLYGQRMRTSNRLGHDRELSSGWWDGTTGLDPVDLVITRVLETGYAHHIERLMILGNAMCLQRIHPTSIYEWFMEMFIDSYDWVMVPNVYAMSQFAAGTAITTKPYVSGSNYLRKMSDLGRGDWAADWDGLYWAFMSDHREVFESNHRARMMPRMLDDMDPSTRAEHMRRAKVILSSQDS</sequence>
<organism evidence="2 3">
    <name type="scientific">Candidatus Nesterenkonia stercoripullorum</name>
    <dbReference type="NCBI Taxonomy" id="2838701"/>
    <lineage>
        <taxon>Bacteria</taxon>
        <taxon>Bacillati</taxon>
        <taxon>Actinomycetota</taxon>
        <taxon>Actinomycetes</taxon>
        <taxon>Micrococcales</taxon>
        <taxon>Micrococcaceae</taxon>
        <taxon>Nesterenkonia</taxon>
    </lineage>
</organism>
<protein>
    <submittedName>
        <fullName evidence="2">Cryptochrome/photolyase family protein</fullName>
    </submittedName>
</protein>
<dbReference type="EMBL" id="DXGD01000058">
    <property type="protein sequence ID" value="HIW98803.1"/>
    <property type="molecule type" value="Genomic_DNA"/>
</dbReference>
<dbReference type="Gene3D" id="1.10.579.10">
    <property type="entry name" value="DNA Cyclobutane Dipyrimidine Photolyase, subunit A, domain 3"/>
    <property type="match status" value="1"/>
</dbReference>
<reference evidence="2" key="2">
    <citation type="submission" date="2021-04" db="EMBL/GenBank/DDBJ databases">
        <authorList>
            <person name="Gilroy R."/>
        </authorList>
    </citation>
    <scope>NUCLEOTIDE SEQUENCE</scope>
    <source>
        <strain evidence="2">ChiHejej3B27-3195</strain>
    </source>
</reference>
<name>A0A9D1RZG2_9MICC</name>
<dbReference type="InterPro" id="IPR007357">
    <property type="entry name" value="PhrB-like"/>
</dbReference>
<evidence type="ECO:0000259" key="1">
    <source>
        <dbReference type="Pfam" id="PF03441"/>
    </source>
</evidence>
<feature type="domain" description="Cryptochrome/DNA photolyase FAD-binding" evidence="1">
    <location>
        <begin position="312"/>
        <end position="430"/>
    </location>
</feature>